<protein>
    <submittedName>
        <fullName evidence="2">Uncharacterized protein</fullName>
    </submittedName>
</protein>
<gene>
    <name evidence="2" type="ORF">QQ020_03540</name>
</gene>
<feature type="transmembrane region" description="Helical" evidence="1">
    <location>
        <begin position="6"/>
        <end position="28"/>
    </location>
</feature>
<dbReference type="EMBL" id="JAUJEB010000001">
    <property type="protein sequence ID" value="MDN5211101.1"/>
    <property type="molecule type" value="Genomic_DNA"/>
</dbReference>
<evidence type="ECO:0000313" key="2">
    <source>
        <dbReference type="EMBL" id="MDN5211101.1"/>
    </source>
</evidence>
<feature type="transmembrane region" description="Helical" evidence="1">
    <location>
        <begin position="40"/>
        <end position="60"/>
    </location>
</feature>
<evidence type="ECO:0000313" key="3">
    <source>
        <dbReference type="Proteomes" id="UP001172083"/>
    </source>
</evidence>
<proteinExistence type="predicted"/>
<keyword evidence="3" id="KW-1185">Reference proteome</keyword>
<dbReference type="Proteomes" id="UP001172083">
    <property type="component" value="Unassembled WGS sequence"/>
</dbReference>
<reference evidence="2" key="1">
    <citation type="submission" date="2023-06" db="EMBL/GenBank/DDBJ databases">
        <title>Genomic of Agaribacillus aureum.</title>
        <authorList>
            <person name="Wang G."/>
        </authorList>
    </citation>
    <scope>NUCLEOTIDE SEQUENCE</scope>
    <source>
        <strain evidence="2">BMA12</strain>
    </source>
</reference>
<name>A0ABT8L3R5_9BACT</name>
<evidence type="ECO:0000256" key="1">
    <source>
        <dbReference type="SAM" id="Phobius"/>
    </source>
</evidence>
<accession>A0ABT8L3R5</accession>
<sequence length="96" mass="11219">MNIIDFFIGFTLMNAMPHFVLGVWRARILGGFGFGYRQNILYGLFNFVVSISLFIYQYGITGLKENGFYTGALFILFAYFLLGKMLYRRFNPDKRD</sequence>
<organism evidence="2 3">
    <name type="scientific">Agaribacillus aureus</name>
    <dbReference type="NCBI Taxonomy" id="3051825"/>
    <lineage>
        <taxon>Bacteria</taxon>
        <taxon>Pseudomonadati</taxon>
        <taxon>Bacteroidota</taxon>
        <taxon>Cytophagia</taxon>
        <taxon>Cytophagales</taxon>
        <taxon>Splendidivirgaceae</taxon>
        <taxon>Agaribacillus</taxon>
    </lineage>
</organism>
<keyword evidence="1" id="KW-1133">Transmembrane helix</keyword>
<keyword evidence="1" id="KW-0812">Transmembrane</keyword>
<feature type="transmembrane region" description="Helical" evidence="1">
    <location>
        <begin position="66"/>
        <end position="87"/>
    </location>
</feature>
<dbReference type="RefSeq" id="WP_346756437.1">
    <property type="nucleotide sequence ID" value="NZ_JAUJEB010000001.1"/>
</dbReference>
<keyword evidence="1" id="KW-0472">Membrane</keyword>
<comment type="caution">
    <text evidence="2">The sequence shown here is derived from an EMBL/GenBank/DDBJ whole genome shotgun (WGS) entry which is preliminary data.</text>
</comment>